<dbReference type="GeneID" id="127751435"/>
<dbReference type="PROSITE" id="PS50994">
    <property type="entry name" value="INTEGRASE"/>
    <property type="match status" value="1"/>
</dbReference>
<organism evidence="2 3">
    <name type="scientific">Frankliniella occidentalis</name>
    <name type="common">Western flower thrips</name>
    <name type="synonym">Euthrips occidentalis</name>
    <dbReference type="NCBI Taxonomy" id="133901"/>
    <lineage>
        <taxon>Eukaryota</taxon>
        <taxon>Metazoa</taxon>
        <taxon>Ecdysozoa</taxon>
        <taxon>Arthropoda</taxon>
        <taxon>Hexapoda</taxon>
        <taxon>Insecta</taxon>
        <taxon>Pterygota</taxon>
        <taxon>Neoptera</taxon>
        <taxon>Paraneoptera</taxon>
        <taxon>Thysanoptera</taxon>
        <taxon>Terebrantia</taxon>
        <taxon>Thripoidea</taxon>
        <taxon>Thripidae</taxon>
        <taxon>Frankliniella</taxon>
    </lineage>
</organism>
<dbReference type="SUPFAM" id="SSF53098">
    <property type="entry name" value="Ribonuclease H-like"/>
    <property type="match status" value="1"/>
</dbReference>
<dbReference type="InterPro" id="IPR012337">
    <property type="entry name" value="RNaseH-like_sf"/>
</dbReference>
<dbReference type="GO" id="GO:0003676">
    <property type="term" value="F:nucleic acid binding"/>
    <property type="evidence" value="ECO:0007669"/>
    <property type="project" value="InterPro"/>
</dbReference>
<dbReference type="RefSeq" id="XP_052130955.1">
    <property type="nucleotide sequence ID" value="XM_052274995.1"/>
</dbReference>
<dbReference type="PANTHER" id="PTHR37984">
    <property type="entry name" value="PROTEIN CBG26694"/>
    <property type="match status" value="1"/>
</dbReference>
<dbReference type="InterPro" id="IPR001584">
    <property type="entry name" value="Integrase_cat-core"/>
</dbReference>
<dbReference type="InterPro" id="IPR050951">
    <property type="entry name" value="Retrovirus_Pol_polyprotein"/>
</dbReference>
<name>A0A9C6X808_FRAOC</name>
<dbReference type="AlphaFoldDB" id="A0A9C6X808"/>
<protein>
    <submittedName>
        <fullName evidence="3">Uncharacterized protein K02A2.6-like</fullName>
    </submittedName>
</protein>
<reference evidence="3" key="1">
    <citation type="submission" date="2025-08" db="UniProtKB">
        <authorList>
            <consortium name="RefSeq"/>
        </authorList>
    </citation>
    <scope>IDENTIFICATION</scope>
    <source>
        <tissue evidence="3">Whole organism</tissue>
    </source>
</reference>
<dbReference type="KEGG" id="foc:127751435"/>
<evidence type="ECO:0000313" key="3">
    <source>
        <dbReference type="RefSeq" id="XP_052130955.1"/>
    </source>
</evidence>
<dbReference type="InterPro" id="IPR036397">
    <property type="entry name" value="RNaseH_sf"/>
</dbReference>
<dbReference type="Pfam" id="PF00665">
    <property type="entry name" value="rve"/>
    <property type="match status" value="1"/>
</dbReference>
<feature type="domain" description="Integrase catalytic" evidence="1">
    <location>
        <begin position="15"/>
        <end position="179"/>
    </location>
</feature>
<evidence type="ECO:0000313" key="2">
    <source>
        <dbReference type="Proteomes" id="UP000504606"/>
    </source>
</evidence>
<accession>A0A9C6X808</accession>
<gene>
    <name evidence="3" type="primary">LOC127751435</name>
</gene>
<evidence type="ECO:0000259" key="1">
    <source>
        <dbReference type="PROSITE" id="PS50994"/>
    </source>
</evidence>
<dbReference type="GO" id="GO:0015074">
    <property type="term" value="P:DNA integration"/>
    <property type="evidence" value="ECO:0007669"/>
    <property type="project" value="InterPro"/>
</dbReference>
<dbReference type="OrthoDB" id="6611713at2759"/>
<dbReference type="PANTHER" id="PTHR37984:SF5">
    <property type="entry name" value="PROTEIN NYNRIN-LIKE"/>
    <property type="match status" value="1"/>
</dbReference>
<proteinExistence type="predicted"/>
<keyword evidence="2" id="KW-1185">Reference proteome</keyword>
<dbReference type="Gene3D" id="3.30.420.10">
    <property type="entry name" value="Ribonuclease H-like superfamily/Ribonuclease H"/>
    <property type="match status" value="1"/>
</dbReference>
<dbReference type="Proteomes" id="UP000504606">
    <property type="component" value="Unplaced"/>
</dbReference>
<sequence>MKVMRRSHDYVPWPEAKEPMQRVHVDFHTFKGIHFFLFADSFSKWIHVQRMVRTTASDVISVLSTIFAIWGDPQTLLSDNGPPFDSFDLIDFCTARDIILTHSPAYHPESNGYAERSVQIAKKSIEKMFLEYQAKDSTQLQVFPIDICDKLVNKFLSTYRNTPTTTTLRSPNDVLLNFKPNTSLSRLLPKVLKSNVQKFRDGEAVLIKLQKKSPPIKGYVVRSLGQTRYLLSFEGVIRAPHTNQMERCLHYCAVMI</sequence>